<feature type="region of interest" description="Disordered" evidence="6">
    <location>
        <begin position="621"/>
        <end position="661"/>
    </location>
</feature>
<sequence>MSEKKASGVSIGIDLGTTYSCVGTFKNGTVEIIANDQGNRTTPSYVAFTDSERLIGDAAKNQAAMNPANTVFDAKRLIGRRFGDKTVQADMKLWPFTVVQGAAEKPMIKVQFKGEEKTFAPEEISSMVLTKMKETAEAYLGETVKNAVVTVPAYFNDSQRQATKDAGTIAGLNVLRIINEPTAAAIAYGLGDKDNMKGERNVLIFDLGGGTFDVSLLTLEDGVFEAKATAGDTHLGGEDFDQTMVQHFVEEFKRKYKKDMSKNPRALRRLRTTCERAKRALSSSTQATVEIDSLFEGVDFNSTITRARFEDLCAHYFRSCLEPVEKVLKDSKLSKEQIHEVVLVGGSTRIPKVQQLVKDFFNGKEPCKSINPDEAVAYGAAVQAAILCGDKSEMTKNLLLIDVTPLSLGIETAGGVMTKLINRNTSIPCSKSQIFSTYADNQPGVLIQVYEGERAMTKDNNRLGKFELTGIPPAPRGVPQIEVTFDLDANGILNVSAVDKASGNKQAITITNDKGRLSKEEVDRMVSDAAKYSAEDERQQKRVASKNGLESYTYTLRNTLQDPKMKDKLDDSDKKTLEKAIADTVKWMDSNEAAEKEEYDHKLEELQGVANPIMTKLYQGAGGAPGGMPDFGGAGMGGGMDDDADAPPKKGGKGPTVEELD</sequence>
<dbReference type="FunFam" id="3.90.640.10:FF:000002">
    <property type="entry name" value="Heat shock 70 kDa"/>
    <property type="match status" value="1"/>
</dbReference>
<dbReference type="PROSITE" id="PS01036">
    <property type="entry name" value="HSP70_3"/>
    <property type="match status" value="1"/>
</dbReference>
<dbReference type="NCBIfam" id="NF001413">
    <property type="entry name" value="PRK00290.1"/>
    <property type="match status" value="1"/>
</dbReference>
<dbReference type="Gene3D" id="1.20.1270.10">
    <property type="match status" value="1"/>
</dbReference>
<dbReference type="InterPro" id="IPR018181">
    <property type="entry name" value="Heat_shock_70_CS"/>
</dbReference>
<evidence type="ECO:0000256" key="4">
    <source>
        <dbReference type="ARBA" id="ARBA00023016"/>
    </source>
</evidence>
<evidence type="ECO:0000256" key="3">
    <source>
        <dbReference type="ARBA" id="ARBA00022840"/>
    </source>
</evidence>
<dbReference type="Pfam" id="PF00012">
    <property type="entry name" value="HSP70"/>
    <property type="match status" value="1"/>
</dbReference>
<comment type="similarity">
    <text evidence="1 5">Belongs to the heat shock protein 70 family.</text>
</comment>
<dbReference type="Gene3D" id="3.90.640.10">
    <property type="entry name" value="Actin, Chain A, domain 4"/>
    <property type="match status" value="1"/>
</dbReference>
<evidence type="ECO:0000313" key="7">
    <source>
        <dbReference type="EMBL" id="BAK02646.1"/>
    </source>
</evidence>
<dbReference type="InterPro" id="IPR013126">
    <property type="entry name" value="Hsp_70_fam"/>
</dbReference>
<dbReference type="PROSITE" id="PS00329">
    <property type="entry name" value="HSP70_2"/>
    <property type="match status" value="1"/>
</dbReference>
<keyword evidence="2 5" id="KW-0547">Nucleotide-binding</keyword>
<dbReference type="FunFam" id="1.20.1270.10:FF:000016">
    <property type="entry name" value="Heat shock protein 70"/>
    <property type="match status" value="1"/>
</dbReference>
<dbReference type="SUPFAM" id="SSF100920">
    <property type="entry name" value="Heat shock protein 70kD (HSP70), peptide-binding domain"/>
    <property type="match status" value="1"/>
</dbReference>
<dbReference type="GO" id="GO:0005524">
    <property type="term" value="F:ATP binding"/>
    <property type="evidence" value="ECO:0007669"/>
    <property type="project" value="UniProtKB-KW"/>
</dbReference>
<proteinExistence type="evidence at transcript level"/>
<dbReference type="FunFam" id="3.30.420.40:FF:000026">
    <property type="entry name" value="Heat shock protein 70"/>
    <property type="match status" value="1"/>
</dbReference>
<keyword evidence="3 5" id="KW-0067">ATP-binding</keyword>
<dbReference type="InterPro" id="IPR029047">
    <property type="entry name" value="HSP70_peptide-bd_sf"/>
</dbReference>
<evidence type="ECO:0000256" key="5">
    <source>
        <dbReference type="RuleBase" id="RU003322"/>
    </source>
</evidence>
<dbReference type="InterPro" id="IPR029048">
    <property type="entry name" value="HSP70_C_sf"/>
</dbReference>
<dbReference type="CDD" id="cd10233">
    <property type="entry name" value="ASKHA_NBD_HSP70_HSPA1"/>
    <property type="match status" value="1"/>
</dbReference>
<dbReference type="Gene3D" id="3.30.30.30">
    <property type="match status" value="1"/>
</dbReference>
<dbReference type="SUPFAM" id="SSF53067">
    <property type="entry name" value="Actin-like ATPase domain"/>
    <property type="match status" value="2"/>
</dbReference>
<dbReference type="SUPFAM" id="SSF100934">
    <property type="entry name" value="Heat shock protein 70kD (HSP70), C-terminal subdomain"/>
    <property type="match status" value="1"/>
</dbReference>
<organism evidence="7">
    <name type="scientific">Hordeum vulgare subsp. vulgare</name>
    <name type="common">Domesticated barley</name>
    <dbReference type="NCBI Taxonomy" id="112509"/>
    <lineage>
        <taxon>Eukaryota</taxon>
        <taxon>Viridiplantae</taxon>
        <taxon>Streptophyta</taxon>
        <taxon>Embryophyta</taxon>
        <taxon>Tracheophyta</taxon>
        <taxon>Spermatophyta</taxon>
        <taxon>Magnoliopsida</taxon>
        <taxon>Liliopsida</taxon>
        <taxon>Poales</taxon>
        <taxon>Poaceae</taxon>
        <taxon>BOP clade</taxon>
        <taxon>Pooideae</taxon>
        <taxon>Triticodae</taxon>
        <taxon>Triticeae</taxon>
        <taxon>Hordeinae</taxon>
        <taxon>Hordeum</taxon>
    </lineage>
</organism>
<dbReference type="Gene3D" id="2.60.34.10">
    <property type="entry name" value="Substrate Binding Domain Of DNAk, Chain A, domain 1"/>
    <property type="match status" value="1"/>
</dbReference>
<dbReference type="PANTHER" id="PTHR19375">
    <property type="entry name" value="HEAT SHOCK PROTEIN 70KDA"/>
    <property type="match status" value="1"/>
</dbReference>
<dbReference type="Gene3D" id="3.30.420.40">
    <property type="match status" value="2"/>
</dbReference>
<evidence type="ECO:0000256" key="1">
    <source>
        <dbReference type="ARBA" id="ARBA00007381"/>
    </source>
</evidence>
<name>F2E5M4_HORVV</name>
<dbReference type="FunFam" id="3.30.420.40:FF:000172">
    <property type="entry name" value="Heat shock 70 kDa protein"/>
    <property type="match status" value="2"/>
</dbReference>
<dbReference type="AlphaFoldDB" id="F2E5M4"/>
<dbReference type="PROSITE" id="PS00297">
    <property type="entry name" value="HSP70_1"/>
    <property type="match status" value="1"/>
</dbReference>
<dbReference type="EMBL" id="AK371448">
    <property type="protein sequence ID" value="BAK02646.1"/>
    <property type="molecule type" value="mRNA"/>
</dbReference>
<dbReference type="PRINTS" id="PR00301">
    <property type="entry name" value="HEATSHOCK70"/>
</dbReference>
<evidence type="ECO:0000256" key="6">
    <source>
        <dbReference type="SAM" id="MobiDB-lite"/>
    </source>
</evidence>
<dbReference type="InterPro" id="IPR043129">
    <property type="entry name" value="ATPase_NBD"/>
</dbReference>
<feature type="compositionally biased region" description="Gly residues" evidence="6">
    <location>
        <begin position="621"/>
        <end position="639"/>
    </location>
</feature>
<dbReference type="FunFam" id="2.60.34.10:FF:000002">
    <property type="entry name" value="Heat shock 70 kDa"/>
    <property type="match status" value="1"/>
</dbReference>
<accession>F2E5M4</accession>
<dbReference type="FunFam" id="3.30.30.30:FF:000001">
    <property type="entry name" value="heat shock 70 kDa protein-like"/>
    <property type="match status" value="1"/>
</dbReference>
<dbReference type="GO" id="GO:0140662">
    <property type="term" value="F:ATP-dependent protein folding chaperone"/>
    <property type="evidence" value="ECO:0007669"/>
    <property type="project" value="InterPro"/>
</dbReference>
<protein>
    <submittedName>
        <fullName evidence="7">Predicted protein</fullName>
    </submittedName>
</protein>
<reference evidence="7" key="1">
    <citation type="journal article" date="2011" name="Plant Physiol.">
        <title>Comprehensive sequence analysis of 24,783 barley full-length cDNAs derived from 12 clone libraries.</title>
        <authorList>
            <person name="Matsumoto T."/>
            <person name="Tanaka T."/>
            <person name="Sakai H."/>
            <person name="Amano N."/>
            <person name="Kanamori H."/>
            <person name="Kurita K."/>
            <person name="Kikuta A."/>
            <person name="Kamiya K."/>
            <person name="Yamamoto M."/>
            <person name="Ikawa H."/>
            <person name="Fujii N."/>
            <person name="Hori K."/>
            <person name="Itoh T."/>
            <person name="Sato K."/>
        </authorList>
    </citation>
    <scope>NUCLEOTIDE SEQUENCE</scope>
    <source>
        <tissue evidence="7">Shoot and root</tissue>
    </source>
</reference>
<keyword evidence="4" id="KW-0346">Stress response</keyword>
<evidence type="ECO:0000256" key="2">
    <source>
        <dbReference type="ARBA" id="ARBA00022741"/>
    </source>
</evidence>